<feature type="transmembrane region" description="Helical" evidence="1">
    <location>
        <begin position="1151"/>
        <end position="1170"/>
    </location>
</feature>
<dbReference type="SUPFAM" id="SSF82714">
    <property type="entry name" value="Multidrug efflux transporter AcrB TolC docking domain, DN and DC subdomains"/>
    <property type="match status" value="2"/>
</dbReference>
<feature type="transmembrane region" description="Helical" evidence="1">
    <location>
        <begin position="671"/>
        <end position="691"/>
    </location>
</feature>
<proteinExistence type="predicted"/>
<keyword evidence="1" id="KW-0472">Membrane</keyword>
<evidence type="ECO:0000256" key="1">
    <source>
        <dbReference type="SAM" id="Phobius"/>
    </source>
</evidence>
<dbReference type="EMBL" id="UINC01000450">
    <property type="protein sequence ID" value="SUZ55595.1"/>
    <property type="molecule type" value="Genomic_DNA"/>
</dbReference>
<keyword evidence="1" id="KW-1133">Transmembrane helix</keyword>
<evidence type="ECO:0000313" key="2">
    <source>
        <dbReference type="EMBL" id="SUZ55595.1"/>
    </source>
</evidence>
<feature type="transmembrane region" description="Helical" evidence="1">
    <location>
        <begin position="450"/>
        <end position="470"/>
    </location>
</feature>
<dbReference type="InterPro" id="IPR027463">
    <property type="entry name" value="AcrB_DN_DC_subdom"/>
</dbReference>
<feature type="transmembrane region" description="Helical" evidence="1">
    <location>
        <begin position="482"/>
        <end position="505"/>
    </location>
</feature>
<dbReference type="GO" id="GO:0005886">
    <property type="term" value="C:plasma membrane"/>
    <property type="evidence" value="ECO:0007669"/>
    <property type="project" value="TreeGrafter"/>
</dbReference>
<organism evidence="2">
    <name type="scientific">marine metagenome</name>
    <dbReference type="NCBI Taxonomy" id="408172"/>
    <lineage>
        <taxon>unclassified sequences</taxon>
        <taxon>metagenomes</taxon>
        <taxon>ecological metagenomes</taxon>
    </lineage>
</organism>
<dbReference type="Pfam" id="PF00873">
    <property type="entry name" value="ACR_tran"/>
    <property type="match status" value="3"/>
</dbReference>
<sequence length="1319" mass="146022">MESPHRNPNFTTDRPVAVLMVFLAAVVFGYFSLGQLPVTLMPEMSYPTLTVRTEYPGAAPEEVENDISRRIEEALGVVGGLNEISSISRAGVSDVILEFVWGTSMVDAIQNTLEKLDLVYMPREAEKPLLLHYDPSLDPVMELSLSGSSRSIKYKGDEGLRRLRRIAELQVKRQIEPIKGVAAARVRGGLEEEIHVLIDEAKLQRVNLSISQVLSRLRAENINAAGGRIREGGAEYMIRTINEYQNLEEIANTIVFRREGREIRVKDLGQVVYGQRDREMLTHTDGRESVQIDIYKEADANMVEVAKFVNELVGEISGSSRSTLAGKLRAEEDAYLRVVADRSIFIDNSIKEVRNTAIFGGILAIMVLLGFLRDIRTTAIIAVSIPISILVTFAPLNILEVSLNIMSLGGLAMGIGMLVDSSIVVLESIYRCRQEGDSIRAAAIRGTTEVRGAVIASTLTSICVFFPMVFVEGLAGQVFSDLGLTVVTSLIASLIVAVLFIPMLASRAGLKLQAGVGMVSHALGSIEGRISLSTLWLRVILPLVILLVVMIGLVLGYSSWMVSAAEDPRFEAEISYKDLAYTTFKVWLIVCAWPFLIALIKGLHDQDDAGDKSFGKSTHDDQSLAKLWGSFRAFNESIARNQGIFFFQWIATVYFALRLAISFMLELIGLSFLWSIRVIAAICLFTYRFFLNRIQWLGSLFTLVFGKSLGASKTGEETIDTHTGLYSKLIRWALASPTTMIVLTASCFALTYWVGRQLETELLPEVHQSEFTFEVALPVGTPLDQTVSILDGVEQAILKDKEIKSKIEAIEKAEEDLSSTASKTEKEARLKLEKLLSEFSTITQEMELNMPSQGEVIQSLTSVDTELFFSEKFTKKDWERITDLGKIDTLLVMYGFDTTNMKRSDEGEHSTRFKVLLKPSQNPKQTEEVVIDRLRSMFQEVPDITTRVTRPVLFSSKKPVVVQINGEELSELKRYSDEATALLSEHSDLADVEPTLRSGAPEVQITYDRQQIIRHGLNLNSVANQVRDMVKGSEATRFNRRDRRVPIVVRLAEKDREQVADVGKLTINPGGDTPIPLNSIAKLTVGEGPSEIRRIDGKRVALVQANIGDRSLGSAVETADRILGQEIDWPGYMDFFITGQNKEWERSRSSLYLALGLSLFLVYVIMASQFESMVQPLIIMFTIPMAFVGTVLGLKILGINLSVVVFLGMIMLAGIVVNNAIVLVDYANTLRSRGLALKEAIVQAGCIRLRPILMTTATTVLGLLPMAIGLGDGAEIRTPMAVAVICGLLTSTFLTLLVIPTIYYLFGLAGERLFKVKEE</sequence>
<feature type="transmembrane region" description="Helical" evidence="1">
    <location>
        <begin position="353"/>
        <end position="372"/>
    </location>
</feature>
<protein>
    <recommendedName>
        <fullName evidence="3">SSD domain-containing protein</fullName>
    </recommendedName>
</protein>
<feature type="transmembrane region" description="Helical" evidence="1">
    <location>
        <begin position="535"/>
        <end position="559"/>
    </location>
</feature>
<evidence type="ECO:0008006" key="3">
    <source>
        <dbReference type="Google" id="ProtNLM"/>
    </source>
</evidence>
<dbReference type="Gene3D" id="3.30.70.1320">
    <property type="entry name" value="Multidrug efflux transporter AcrB pore domain like"/>
    <property type="match status" value="1"/>
</dbReference>
<feature type="transmembrane region" description="Helical" evidence="1">
    <location>
        <begin position="16"/>
        <end position="33"/>
    </location>
</feature>
<gene>
    <name evidence="2" type="ORF">METZ01_LOCUS8449</name>
</gene>
<feature type="transmembrane region" description="Helical" evidence="1">
    <location>
        <begin position="1177"/>
        <end position="1197"/>
    </location>
</feature>
<reference evidence="2" key="1">
    <citation type="submission" date="2018-05" db="EMBL/GenBank/DDBJ databases">
        <authorList>
            <person name="Lanie J.A."/>
            <person name="Ng W.-L."/>
            <person name="Kazmierczak K.M."/>
            <person name="Andrzejewski T.M."/>
            <person name="Davidsen T.M."/>
            <person name="Wayne K.J."/>
            <person name="Tettelin H."/>
            <person name="Glass J.I."/>
            <person name="Rusch D."/>
            <person name="Podicherti R."/>
            <person name="Tsui H.-C.T."/>
            <person name="Winkler M.E."/>
        </authorList>
    </citation>
    <scope>NUCLEOTIDE SEQUENCE</scope>
</reference>
<feature type="transmembrane region" description="Helical" evidence="1">
    <location>
        <begin position="732"/>
        <end position="754"/>
    </location>
</feature>
<accession>A0A381NLY8</accession>
<dbReference type="PANTHER" id="PTHR32063:SF0">
    <property type="entry name" value="SWARMING MOTILITY PROTEIN SWRC"/>
    <property type="match status" value="1"/>
</dbReference>
<name>A0A381NLY8_9ZZZZ</name>
<feature type="transmembrane region" description="Helical" evidence="1">
    <location>
        <begin position="579"/>
        <end position="600"/>
    </location>
</feature>
<dbReference type="Gene3D" id="3.30.2090.10">
    <property type="entry name" value="Multidrug efflux transporter AcrB TolC docking domain, DN and DC subdomains"/>
    <property type="match status" value="2"/>
</dbReference>
<dbReference type="Gene3D" id="1.20.1640.10">
    <property type="entry name" value="Multidrug efflux transporter AcrB transmembrane domain"/>
    <property type="match status" value="5"/>
</dbReference>
<dbReference type="SUPFAM" id="SSF82866">
    <property type="entry name" value="Multidrug efflux transporter AcrB transmembrane domain"/>
    <property type="match status" value="2"/>
</dbReference>
<feature type="transmembrane region" description="Helical" evidence="1">
    <location>
        <begin position="644"/>
        <end position="665"/>
    </location>
</feature>
<dbReference type="GO" id="GO:0042910">
    <property type="term" value="F:xenobiotic transmembrane transporter activity"/>
    <property type="evidence" value="ECO:0007669"/>
    <property type="project" value="TreeGrafter"/>
</dbReference>
<dbReference type="PRINTS" id="PR00702">
    <property type="entry name" value="ACRIFLAVINRP"/>
</dbReference>
<dbReference type="Gene3D" id="3.30.70.1430">
    <property type="entry name" value="Multidrug efflux transporter AcrB pore domain"/>
    <property type="match status" value="3"/>
</dbReference>
<dbReference type="Gene3D" id="3.30.70.1440">
    <property type="entry name" value="Multidrug efflux transporter AcrB pore domain"/>
    <property type="match status" value="1"/>
</dbReference>
<feature type="transmembrane region" description="Helical" evidence="1">
    <location>
        <begin position="1280"/>
        <end position="1306"/>
    </location>
</feature>
<keyword evidence="1" id="KW-0812">Transmembrane</keyword>
<feature type="transmembrane region" description="Helical" evidence="1">
    <location>
        <begin position="1247"/>
        <end position="1268"/>
    </location>
</feature>
<dbReference type="PANTHER" id="PTHR32063">
    <property type="match status" value="1"/>
</dbReference>
<feature type="transmembrane region" description="Helical" evidence="1">
    <location>
        <begin position="379"/>
        <end position="399"/>
    </location>
</feature>
<dbReference type="InterPro" id="IPR001036">
    <property type="entry name" value="Acrflvin-R"/>
</dbReference>
<feature type="transmembrane region" description="Helical" evidence="1">
    <location>
        <begin position="1203"/>
        <end position="1226"/>
    </location>
</feature>
<feature type="transmembrane region" description="Helical" evidence="1">
    <location>
        <begin position="405"/>
        <end position="429"/>
    </location>
</feature>
<dbReference type="SUPFAM" id="SSF82693">
    <property type="entry name" value="Multidrug efflux transporter AcrB pore domain, PN1, PN2, PC1 and PC2 subdomains"/>
    <property type="match status" value="2"/>
</dbReference>